<protein>
    <submittedName>
        <fullName evidence="5">Ribose 5-phosphate isomerase B</fullName>
        <ecNumber evidence="5">5.3.1.6</ecNumber>
    </submittedName>
</protein>
<feature type="binding site" evidence="4">
    <location>
        <position position="136"/>
    </location>
    <ligand>
        <name>D-ribulose 5-phosphate</name>
        <dbReference type="ChEBI" id="CHEBI:58121"/>
    </ligand>
</feature>
<proteinExistence type="inferred from homology"/>
<feature type="binding site" evidence="4">
    <location>
        <begin position="66"/>
        <end position="70"/>
    </location>
    <ligand>
        <name>D-ribulose 5-phosphate</name>
        <dbReference type="ChEBI" id="CHEBI:58121"/>
    </ligand>
</feature>
<feature type="binding site" evidence="4">
    <location>
        <position position="132"/>
    </location>
    <ligand>
        <name>D-ribulose 5-phosphate</name>
        <dbReference type="ChEBI" id="CHEBI:58121"/>
    </ligand>
</feature>
<accession>A0A7C0Y8H9</accession>
<dbReference type="InterPro" id="IPR004785">
    <property type="entry name" value="RpiB"/>
</dbReference>
<dbReference type="NCBIfam" id="NF004051">
    <property type="entry name" value="PRK05571.1"/>
    <property type="match status" value="1"/>
</dbReference>
<sequence>MRLALASDHGGFELKEAVRGWLQEWGYQVVDLGTHSPESVDYPDYIALAAAAVSRGETDRAVVLCGTGIGASIVANKFPGVRATLCHDIYTARMSRLHNDSNVLAMGGRILGADLAREMLKVWLETPFEGGRHERRLRKVAEIERKILEGEKP</sequence>
<dbReference type="PANTHER" id="PTHR30345:SF0">
    <property type="entry name" value="DNA DAMAGE-REPAIR_TOLERATION PROTEIN DRT102"/>
    <property type="match status" value="1"/>
</dbReference>
<dbReference type="GO" id="GO:0019316">
    <property type="term" value="P:D-allose catabolic process"/>
    <property type="evidence" value="ECO:0007669"/>
    <property type="project" value="TreeGrafter"/>
</dbReference>
<evidence type="ECO:0000313" key="5">
    <source>
        <dbReference type="EMBL" id="HDD53445.1"/>
    </source>
</evidence>
<dbReference type="InterPro" id="IPR036569">
    <property type="entry name" value="RpiB_LacA_LacB_sf"/>
</dbReference>
<reference evidence="5" key="1">
    <citation type="journal article" date="2020" name="mSystems">
        <title>Genome- and Community-Level Interaction Insights into Carbon Utilization and Element Cycling Functions of Hydrothermarchaeota in Hydrothermal Sediment.</title>
        <authorList>
            <person name="Zhou Z."/>
            <person name="Liu Y."/>
            <person name="Xu W."/>
            <person name="Pan J."/>
            <person name="Luo Z.H."/>
            <person name="Li M."/>
        </authorList>
    </citation>
    <scope>NUCLEOTIDE SEQUENCE [LARGE SCALE GENOMIC DNA]</scope>
    <source>
        <strain evidence="5">HyVt-115</strain>
    </source>
</reference>
<comment type="caution">
    <text evidence="5">The sequence shown here is derived from an EMBL/GenBank/DDBJ whole genome shotgun (WGS) entry which is preliminary data.</text>
</comment>
<gene>
    <name evidence="5" type="primary">rpiB</name>
    <name evidence="5" type="ORF">ENF32_05195</name>
</gene>
<organism evidence="5">
    <name type="scientific">Thermosulfidibacter takaii</name>
    <dbReference type="NCBI Taxonomy" id="412593"/>
    <lineage>
        <taxon>Bacteria</taxon>
        <taxon>Pseudomonadati</taxon>
        <taxon>Thermosulfidibacterota</taxon>
        <taxon>Thermosulfidibacteria</taxon>
        <taxon>Thermosulfidibacterales</taxon>
        <taxon>Thermosulfidibacteraceae</taxon>
    </lineage>
</organism>
<keyword evidence="2 5" id="KW-0413">Isomerase</keyword>
<dbReference type="NCBIfam" id="TIGR01120">
    <property type="entry name" value="rpiB"/>
    <property type="match status" value="1"/>
</dbReference>
<feature type="binding site" evidence="4">
    <location>
        <position position="99"/>
    </location>
    <ligand>
        <name>D-ribulose 5-phosphate</name>
        <dbReference type="ChEBI" id="CHEBI:58121"/>
    </ligand>
</feature>
<feature type="binding site" evidence="4">
    <location>
        <position position="109"/>
    </location>
    <ligand>
        <name>D-ribulose 5-phosphate</name>
        <dbReference type="ChEBI" id="CHEBI:58121"/>
    </ligand>
</feature>
<dbReference type="NCBIfam" id="TIGR00689">
    <property type="entry name" value="rpiB_lacA_lacB"/>
    <property type="match status" value="1"/>
</dbReference>
<evidence type="ECO:0000256" key="1">
    <source>
        <dbReference type="ARBA" id="ARBA00008754"/>
    </source>
</evidence>
<name>A0A7C0Y8H9_9BACT</name>
<dbReference type="Gene3D" id="3.40.1400.10">
    <property type="entry name" value="Sugar-phosphate isomerase, RpiB/LacA/LacB"/>
    <property type="match status" value="1"/>
</dbReference>
<feature type="binding site" evidence="4">
    <location>
        <begin position="8"/>
        <end position="9"/>
    </location>
    <ligand>
        <name>D-ribulose 5-phosphate</name>
        <dbReference type="ChEBI" id="CHEBI:58121"/>
    </ligand>
</feature>
<dbReference type="EC" id="5.3.1.6" evidence="5"/>
<dbReference type="SUPFAM" id="SSF89623">
    <property type="entry name" value="Ribose/Galactose isomerase RpiB/AlsB"/>
    <property type="match status" value="1"/>
</dbReference>
<dbReference type="GO" id="GO:0004751">
    <property type="term" value="F:ribose-5-phosphate isomerase activity"/>
    <property type="evidence" value="ECO:0007669"/>
    <property type="project" value="UniProtKB-EC"/>
</dbReference>
<dbReference type="PANTHER" id="PTHR30345">
    <property type="entry name" value="RIBOSE-5-PHOSPHATE ISOMERASE B"/>
    <property type="match status" value="1"/>
</dbReference>
<dbReference type="EMBL" id="DQWS01000191">
    <property type="protein sequence ID" value="HDD53445.1"/>
    <property type="molecule type" value="Genomic_DNA"/>
</dbReference>
<dbReference type="Proteomes" id="UP000885690">
    <property type="component" value="Unassembled WGS sequence"/>
</dbReference>
<dbReference type="AlphaFoldDB" id="A0A7C0Y8H9"/>
<dbReference type="PIRSF" id="PIRSF005384">
    <property type="entry name" value="RpiB_LacA_B"/>
    <property type="match status" value="1"/>
</dbReference>
<evidence type="ECO:0000256" key="2">
    <source>
        <dbReference type="ARBA" id="ARBA00023235"/>
    </source>
</evidence>
<comment type="similarity">
    <text evidence="1">Belongs to the LacAB/RpiB family.</text>
</comment>
<dbReference type="GO" id="GO:0009052">
    <property type="term" value="P:pentose-phosphate shunt, non-oxidative branch"/>
    <property type="evidence" value="ECO:0007669"/>
    <property type="project" value="TreeGrafter"/>
</dbReference>
<feature type="active site" description="Proton acceptor" evidence="3">
    <location>
        <position position="65"/>
    </location>
</feature>
<evidence type="ECO:0000256" key="3">
    <source>
        <dbReference type="PIRSR" id="PIRSR005384-1"/>
    </source>
</evidence>
<dbReference type="InterPro" id="IPR003500">
    <property type="entry name" value="RpiB_LacA_LacB"/>
</dbReference>
<evidence type="ECO:0000256" key="4">
    <source>
        <dbReference type="PIRSR" id="PIRSR005384-2"/>
    </source>
</evidence>
<feature type="active site" description="Proton donor" evidence="3">
    <location>
        <position position="98"/>
    </location>
</feature>
<dbReference type="Pfam" id="PF02502">
    <property type="entry name" value="LacAB_rpiB"/>
    <property type="match status" value="1"/>
</dbReference>